<name>C6BWH0_MARSD</name>
<feature type="modified residue" description="4-aspartylphosphate" evidence="2">
    <location>
        <position position="53"/>
    </location>
</feature>
<keyword evidence="1 2" id="KW-0597">Phosphoprotein</keyword>
<dbReference type="STRING" id="526222.Desal_0347"/>
<dbReference type="Proteomes" id="UP000002601">
    <property type="component" value="Chromosome"/>
</dbReference>
<dbReference type="SUPFAM" id="SSF52172">
    <property type="entry name" value="CheY-like"/>
    <property type="match status" value="1"/>
</dbReference>
<evidence type="ECO:0000256" key="1">
    <source>
        <dbReference type="ARBA" id="ARBA00022553"/>
    </source>
</evidence>
<dbReference type="EMBL" id="CP001649">
    <property type="protein sequence ID" value="ACS78414.1"/>
    <property type="molecule type" value="Genomic_DNA"/>
</dbReference>
<sequence>MTKRILIIDDDPAMVDFLEEFFQDNDYETAVAFNGHEGLEKAKAEKPDLVTLDMDMPKKGGTLFYAGLRRNPTLKDVPVIVISGVGPRPPSLTKDVPVLTKPVSNDLLLEQVRTLLG</sequence>
<dbReference type="AlphaFoldDB" id="C6BWH0"/>
<dbReference type="HOGENOM" id="CLU_000445_69_17_7"/>
<dbReference type="SMART" id="SM00448">
    <property type="entry name" value="REC"/>
    <property type="match status" value="1"/>
</dbReference>
<organism evidence="4 5">
    <name type="scientific">Maridesulfovibrio salexigens (strain ATCC 14822 / DSM 2638 / NCIMB 8403 / VKM B-1763)</name>
    <name type="common">Desulfovibrio salexigens</name>
    <dbReference type="NCBI Taxonomy" id="526222"/>
    <lineage>
        <taxon>Bacteria</taxon>
        <taxon>Pseudomonadati</taxon>
        <taxon>Thermodesulfobacteriota</taxon>
        <taxon>Desulfovibrionia</taxon>
        <taxon>Desulfovibrionales</taxon>
        <taxon>Desulfovibrionaceae</taxon>
        <taxon>Maridesulfovibrio</taxon>
    </lineage>
</organism>
<dbReference type="OrthoDB" id="5295285at2"/>
<accession>C6BWH0</accession>
<dbReference type="PANTHER" id="PTHR44591">
    <property type="entry name" value="STRESS RESPONSE REGULATOR PROTEIN 1"/>
    <property type="match status" value="1"/>
</dbReference>
<dbReference type="PROSITE" id="PS50110">
    <property type="entry name" value="RESPONSE_REGULATORY"/>
    <property type="match status" value="1"/>
</dbReference>
<dbReference type="InterPro" id="IPR050595">
    <property type="entry name" value="Bact_response_regulator"/>
</dbReference>
<dbReference type="GO" id="GO:0000160">
    <property type="term" value="P:phosphorelay signal transduction system"/>
    <property type="evidence" value="ECO:0007669"/>
    <property type="project" value="InterPro"/>
</dbReference>
<dbReference type="CDD" id="cd00156">
    <property type="entry name" value="REC"/>
    <property type="match status" value="1"/>
</dbReference>
<dbReference type="eggNOG" id="COG0745">
    <property type="taxonomic scope" value="Bacteria"/>
</dbReference>
<evidence type="ECO:0000313" key="5">
    <source>
        <dbReference type="Proteomes" id="UP000002601"/>
    </source>
</evidence>
<feature type="domain" description="Response regulatory" evidence="3">
    <location>
        <begin position="4"/>
        <end position="116"/>
    </location>
</feature>
<evidence type="ECO:0000256" key="2">
    <source>
        <dbReference type="PROSITE-ProRule" id="PRU00169"/>
    </source>
</evidence>
<protein>
    <submittedName>
        <fullName evidence="4">Response regulator receiver protein</fullName>
    </submittedName>
</protein>
<reference evidence="4 5" key="1">
    <citation type="submission" date="2009-06" db="EMBL/GenBank/DDBJ databases">
        <title>Complete sequence of Desulfovibrio salexigens DSM 2638.</title>
        <authorList>
            <consortium name="US DOE Joint Genome Institute"/>
            <person name="Lucas S."/>
            <person name="Copeland A."/>
            <person name="Lapidus A."/>
            <person name="Glavina del Rio T."/>
            <person name="Tice H."/>
            <person name="Bruce D."/>
            <person name="Goodwin L."/>
            <person name="Pitluck S."/>
            <person name="Munk A.C."/>
            <person name="Brettin T."/>
            <person name="Detter J.C."/>
            <person name="Han C."/>
            <person name="Tapia R."/>
            <person name="Larimer F."/>
            <person name="Land M."/>
            <person name="Hauser L."/>
            <person name="Kyrpides N."/>
            <person name="Anderson I."/>
            <person name="Wall J.D."/>
            <person name="Arkin A.P."/>
            <person name="Dehal P."/>
            <person name="Chivian D."/>
            <person name="Giles B."/>
            <person name="Hazen T.C."/>
        </authorList>
    </citation>
    <scope>NUCLEOTIDE SEQUENCE [LARGE SCALE GENOMIC DNA]</scope>
    <source>
        <strain evidence="5">ATCC 14822 / DSM 2638 / NCIMB 8403 / VKM B-1763</strain>
    </source>
</reference>
<dbReference type="Pfam" id="PF00072">
    <property type="entry name" value="Response_reg"/>
    <property type="match status" value="1"/>
</dbReference>
<keyword evidence="5" id="KW-1185">Reference proteome</keyword>
<dbReference type="Gene3D" id="3.40.50.2300">
    <property type="match status" value="1"/>
</dbReference>
<evidence type="ECO:0000259" key="3">
    <source>
        <dbReference type="PROSITE" id="PS50110"/>
    </source>
</evidence>
<dbReference type="InterPro" id="IPR001789">
    <property type="entry name" value="Sig_transdc_resp-reg_receiver"/>
</dbReference>
<dbReference type="RefSeq" id="WP_012765940.1">
    <property type="nucleotide sequence ID" value="NC_012881.1"/>
</dbReference>
<gene>
    <name evidence="4" type="ordered locus">Desal_0347</name>
</gene>
<dbReference type="InterPro" id="IPR011006">
    <property type="entry name" value="CheY-like_superfamily"/>
</dbReference>
<dbReference type="KEGG" id="dsa:Desal_0347"/>
<proteinExistence type="predicted"/>
<dbReference type="PANTHER" id="PTHR44591:SF3">
    <property type="entry name" value="RESPONSE REGULATORY DOMAIN-CONTAINING PROTEIN"/>
    <property type="match status" value="1"/>
</dbReference>
<evidence type="ECO:0000313" key="4">
    <source>
        <dbReference type="EMBL" id="ACS78414.1"/>
    </source>
</evidence>